<sequence length="180" mass="19387">MVKKILAVLSVFSMALLGLAGTAQAGIVQWSDGYESNPFGVWERGIQGGDGHSWFDIGMGVARTGNNNGWLFADNGWSAMRTAKSLSSFPSNRSNCAAAIHADPVGGGANIGLEIWDPNGWRKISHTVKWIDDWAGYQLITLPNLNLNGVGTVYLQPIYGNNGGPAKYIRLDDAIIQCVY</sequence>
<name>A0A075UT09_9PSEU</name>
<organism evidence="2 3">
    <name type="scientific">Amycolatopsis japonica</name>
    <dbReference type="NCBI Taxonomy" id="208439"/>
    <lineage>
        <taxon>Bacteria</taxon>
        <taxon>Bacillati</taxon>
        <taxon>Actinomycetota</taxon>
        <taxon>Actinomycetes</taxon>
        <taxon>Pseudonocardiales</taxon>
        <taxon>Pseudonocardiaceae</taxon>
        <taxon>Amycolatopsis</taxon>
        <taxon>Amycolatopsis japonica group</taxon>
    </lineage>
</organism>
<evidence type="ECO:0000256" key="1">
    <source>
        <dbReference type="SAM" id="SignalP"/>
    </source>
</evidence>
<reference evidence="2 3" key="1">
    <citation type="journal article" date="2014" name="J. Biotechnol.">
        <title>Complete genome sequence of the actinobacterium Amycolatopsis japonica MG417-CF17(T) (=DSM 44213T) producing (S,S)-N,N'-ethylenediaminedisuccinic acid.</title>
        <authorList>
            <person name="Stegmann E."/>
            <person name="Albersmeier A."/>
            <person name="Spohn M."/>
            <person name="Gert H."/>
            <person name="Weber T."/>
            <person name="Wohlleben W."/>
            <person name="Kalinowski J."/>
            <person name="Ruckert C."/>
        </authorList>
    </citation>
    <scope>NUCLEOTIDE SEQUENCE [LARGE SCALE GENOMIC DNA]</scope>
    <source>
        <strain evidence="3">MG417-CF17 (DSM 44213)</strain>
    </source>
</reference>
<protein>
    <submittedName>
        <fullName evidence="2">Conserved putative secreted protein</fullName>
    </submittedName>
</protein>
<keyword evidence="3" id="KW-1185">Reference proteome</keyword>
<feature type="signal peptide" evidence="1">
    <location>
        <begin position="1"/>
        <end position="25"/>
    </location>
</feature>
<evidence type="ECO:0000313" key="2">
    <source>
        <dbReference type="EMBL" id="AIG77307.1"/>
    </source>
</evidence>
<accession>A0A075UT09</accession>
<dbReference type="AlphaFoldDB" id="A0A075UT09"/>
<keyword evidence="1" id="KW-0732">Signal</keyword>
<gene>
    <name evidence="2" type="ORF">AJAP_22245</name>
</gene>
<feature type="chain" id="PRO_5001710076" evidence="1">
    <location>
        <begin position="26"/>
        <end position="180"/>
    </location>
</feature>
<dbReference type="EMBL" id="CP008953">
    <property type="protein sequence ID" value="AIG77307.1"/>
    <property type="molecule type" value="Genomic_DNA"/>
</dbReference>
<proteinExistence type="predicted"/>
<dbReference type="eggNOG" id="ENOG5030NE2">
    <property type="taxonomic scope" value="Bacteria"/>
</dbReference>
<dbReference type="KEGG" id="aja:AJAP_22245"/>
<evidence type="ECO:0000313" key="3">
    <source>
        <dbReference type="Proteomes" id="UP000028492"/>
    </source>
</evidence>
<dbReference type="HOGENOM" id="CLU_1493222_0_0_11"/>
<dbReference type="Proteomes" id="UP000028492">
    <property type="component" value="Chromosome"/>
</dbReference>
<dbReference type="RefSeq" id="WP_038514821.1">
    <property type="nucleotide sequence ID" value="NZ_CP008953.1"/>
</dbReference>